<organism evidence="1 2">
    <name type="scientific">Lupinus luteus</name>
    <name type="common">European yellow lupine</name>
    <dbReference type="NCBI Taxonomy" id="3873"/>
    <lineage>
        <taxon>Eukaryota</taxon>
        <taxon>Viridiplantae</taxon>
        <taxon>Streptophyta</taxon>
        <taxon>Embryophyta</taxon>
        <taxon>Tracheophyta</taxon>
        <taxon>Spermatophyta</taxon>
        <taxon>Magnoliopsida</taxon>
        <taxon>eudicotyledons</taxon>
        <taxon>Gunneridae</taxon>
        <taxon>Pentapetalae</taxon>
        <taxon>rosids</taxon>
        <taxon>fabids</taxon>
        <taxon>Fabales</taxon>
        <taxon>Fabaceae</taxon>
        <taxon>Papilionoideae</taxon>
        <taxon>50 kb inversion clade</taxon>
        <taxon>genistoids sensu lato</taxon>
        <taxon>core genistoids</taxon>
        <taxon>Genisteae</taxon>
        <taxon>Lupinus</taxon>
    </lineage>
</organism>
<sequence length="179" mass="20580">MSSAKILGDNVDNVELCPRQVQILLNVSEHSRCNRKNIFINTFFRFNWTLDILLEKGSNMHRLISLRSQHKEGFGVDPGLPFLPYLPYESNSIYSYWSVPNLMQRTTQYPQSASTMVWRLVRMIGIKSPHPFSMDFPAVPTFNYKMPTPSDMRTNATISCGNGSRFNFDAGNSTFRNKK</sequence>
<proteinExistence type="predicted"/>
<dbReference type="EMBL" id="CAXHTB010000019">
    <property type="protein sequence ID" value="CAL0326264.1"/>
    <property type="molecule type" value="Genomic_DNA"/>
</dbReference>
<accession>A0AAV1XXH4</accession>
<dbReference type="Proteomes" id="UP001497480">
    <property type="component" value="Unassembled WGS sequence"/>
</dbReference>
<protein>
    <submittedName>
        <fullName evidence="1">Uncharacterized protein</fullName>
    </submittedName>
</protein>
<dbReference type="AlphaFoldDB" id="A0AAV1XXH4"/>
<name>A0AAV1XXH4_LUPLU</name>
<evidence type="ECO:0000313" key="2">
    <source>
        <dbReference type="Proteomes" id="UP001497480"/>
    </source>
</evidence>
<reference evidence="1 2" key="1">
    <citation type="submission" date="2024-03" db="EMBL/GenBank/DDBJ databases">
        <authorList>
            <person name="Martinez-Hernandez J."/>
        </authorList>
    </citation>
    <scope>NUCLEOTIDE SEQUENCE [LARGE SCALE GENOMIC DNA]</scope>
</reference>
<gene>
    <name evidence="1" type="ORF">LLUT_LOCUS27324</name>
</gene>
<evidence type="ECO:0000313" key="1">
    <source>
        <dbReference type="EMBL" id="CAL0326264.1"/>
    </source>
</evidence>
<keyword evidence="2" id="KW-1185">Reference proteome</keyword>
<comment type="caution">
    <text evidence="1">The sequence shown here is derived from an EMBL/GenBank/DDBJ whole genome shotgun (WGS) entry which is preliminary data.</text>
</comment>